<sequence>MPAMGSKSDTDLCTGGPRFKFERLIVSEPSGVALQFKEHDGRRFIVKTSAPDQQRAMKKEIELLEQLKGAEHIVSPILSSRNPLVPGKDERHGLDVPFVIMQCLENGTLEQFRYRIHKHKGRYSIGYIPNRILWAIFLCKIRACMAMAYPQSASPGKPEKPDERTPDSIAHLNMHAGNFVFDQPEPGEGEHSTVPPLKLLGFGFARRLGHNIWPTRGPPTMRPHTFDVVMDLFTDESERGKRNCGMDQNLLDVGVQMVCLITQFSYPSVSHVREVTMDEFYFRFPPHLDPELKRLVQRCLAGEPYNRPRLEELAGLIDSGVFSKTANDYADTPNRYYESDQNIRDFVQRYILDAETAPLPLLGA</sequence>
<dbReference type="Proteomes" id="UP001295740">
    <property type="component" value="Unassembled WGS sequence"/>
</dbReference>
<dbReference type="InterPro" id="IPR011009">
    <property type="entry name" value="Kinase-like_dom_sf"/>
</dbReference>
<reference evidence="2" key="1">
    <citation type="submission" date="2023-10" db="EMBL/GenBank/DDBJ databases">
        <authorList>
            <person name="Hackl T."/>
        </authorList>
    </citation>
    <scope>NUCLEOTIDE SEQUENCE</scope>
</reference>
<gene>
    <name evidence="2" type="ORF">KHLLAP_LOCUS6760</name>
</gene>
<dbReference type="GO" id="GO:0004672">
    <property type="term" value="F:protein kinase activity"/>
    <property type="evidence" value="ECO:0007669"/>
    <property type="project" value="InterPro"/>
</dbReference>
<organism evidence="2 3">
    <name type="scientific">Anthostomella pinea</name>
    <dbReference type="NCBI Taxonomy" id="933095"/>
    <lineage>
        <taxon>Eukaryota</taxon>
        <taxon>Fungi</taxon>
        <taxon>Dikarya</taxon>
        <taxon>Ascomycota</taxon>
        <taxon>Pezizomycotina</taxon>
        <taxon>Sordariomycetes</taxon>
        <taxon>Xylariomycetidae</taxon>
        <taxon>Xylariales</taxon>
        <taxon>Xylariaceae</taxon>
        <taxon>Anthostomella</taxon>
    </lineage>
</organism>
<proteinExistence type="predicted"/>
<evidence type="ECO:0000259" key="1">
    <source>
        <dbReference type="PROSITE" id="PS50011"/>
    </source>
</evidence>
<comment type="caution">
    <text evidence="2">The sequence shown here is derived from an EMBL/GenBank/DDBJ whole genome shotgun (WGS) entry which is preliminary data.</text>
</comment>
<accession>A0AAI8VKI3</accession>
<dbReference type="SUPFAM" id="SSF56112">
    <property type="entry name" value="Protein kinase-like (PK-like)"/>
    <property type="match status" value="1"/>
</dbReference>
<dbReference type="SMART" id="SM00220">
    <property type="entry name" value="S_TKc"/>
    <property type="match status" value="1"/>
</dbReference>
<protein>
    <submittedName>
        <fullName evidence="2">Uu.00g004220.m01.CDS01</fullName>
    </submittedName>
</protein>
<dbReference type="Gene3D" id="1.10.510.10">
    <property type="entry name" value="Transferase(Phosphotransferase) domain 1"/>
    <property type="match status" value="1"/>
</dbReference>
<dbReference type="EMBL" id="CAUWAG010000008">
    <property type="protein sequence ID" value="CAJ2506292.1"/>
    <property type="molecule type" value="Genomic_DNA"/>
</dbReference>
<feature type="domain" description="Protein kinase" evidence="1">
    <location>
        <begin position="19"/>
        <end position="322"/>
    </location>
</feature>
<dbReference type="PROSITE" id="PS50011">
    <property type="entry name" value="PROTEIN_KINASE_DOM"/>
    <property type="match status" value="1"/>
</dbReference>
<evidence type="ECO:0000313" key="3">
    <source>
        <dbReference type="Proteomes" id="UP001295740"/>
    </source>
</evidence>
<name>A0AAI8VKI3_9PEZI</name>
<evidence type="ECO:0000313" key="2">
    <source>
        <dbReference type="EMBL" id="CAJ2506292.1"/>
    </source>
</evidence>
<dbReference type="AlphaFoldDB" id="A0AAI8VKI3"/>
<keyword evidence="3" id="KW-1185">Reference proteome</keyword>
<dbReference type="GO" id="GO:0005524">
    <property type="term" value="F:ATP binding"/>
    <property type="evidence" value="ECO:0007669"/>
    <property type="project" value="InterPro"/>
</dbReference>
<dbReference type="InterPro" id="IPR000719">
    <property type="entry name" value="Prot_kinase_dom"/>
</dbReference>